<dbReference type="GO" id="GO:0016740">
    <property type="term" value="F:transferase activity"/>
    <property type="evidence" value="ECO:0007669"/>
    <property type="project" value="UniProtKB-KW"/>
</dbReference>
<feature type="domain" description="GST C-terminal" evidence="2">
    <location>
        <begin position="89"/>
        <end position="220"/>
    </location>
</feature>
<dbReference type="CDD" id="cd00299">
    <property type="entry name" value="GST_C_family"/>
    <property type="match status" value="1"/>
</dbReference>
<dbReference type="InterPro" id="IPR036249">
    <property type="entry name" value="Thioredoxin-like_sf"/>
</dbReference>
<dbReference type="SUPFAM" id="SSF52833">
    <property type="entry name" value="Thioredoxin-like"/>
    <property type="match status" value="1"/>
</dbReference>
<keyword evidence="4" id="KW-1185">Reference proteome</keyword>
<dbReference type="InterPro" id="IPR040079">
    <property type="entry name" value="Glutathione_S-Trfase"/>
</dbReference>
<dbReference type="Pfam" id="PF00043">
    <property type="entry name" value="GST_C"/>
    <property type="match status" value="1"/>
</dbReference>
<dbReference type="Pfam" id="PF13417">
    <property type="entry name" value="GST_N_3"/>
    <property type="match status" value="1"/>
</dbReference>
<dbReference type="SFLD" id="SFLDG00358">
    <property type="entry name" value="Main_(cytGST)"/>
    <property type="match status" value="1"/>
</dbReference>
<gene>
    <name evidence="3" type="ORF">CW354_12805</name>
</gene>
<evidence type="ECO:0000313" key="3">
    <source>
        <dbReference type="EMBL" id="PQA87306.1"/>
    </source>
</evidence>
<dbReference type="PANTHER" id="PTHR44051:SF8">
    <property type="entry name" value="GLUTATHIONE S-TRANSFERASE GSTA"/>
    <property type="match status" value="1"/>
</dbReference>
<dbReference type="AlphaFoldDB" id="A0A2S7K494"/>
<reference evidence="3 4" key="1">
    <citation type="submission" date="2017-12" db="EMBL/GenBank/DDBJ databases">
        <authorList>
            <person name="Hurst M.R.H."/>
        </authorList>
    </citation>
    <scope>NUCLEOTIDE SEQUENCE [LARGE SCALE GENOMIC DNA]</scope>
    <source>
        <strain evidence="3 4">SY-3-19</strain>
    </source>
</reference>
<dbReference type="SFLD" id="SFLDS00019">
    <property type="entry name" value="Glutathione_Transferase_(cytos"/>
    <property type="match status" value="1"/>
</dbReference>
<name>A0A2S7K494_9PROT</name>
<dbReference type="CDD" id="cd00570">
    <property type="entry name" value="GST_N_family"/>
    <property type="match status" value="1"/>
</dbReference>
<accession>A0A2S7K494</accession>
<dbReference type="PROSITE" id="PS50404">
    <property type="entry name" value="GST_NTER"/>
    <property type="match status" value="1"/>
</dbReference>
<dbReference type="Gene3D" id="1.20.1050.10">
    <property type="match status" value="1"/>
</dbReference>
<proteinExistence type="predicted"/>
<dbReference type="Proteomes" id="UP000239504">
    <property type="component" value="Unassembled WGS sequence"/>
</dbReference>
<comment type="caution">
    <text evidence="3">The sequence shown here is derived from an EMBL/GenBank/DDBJ whole genome shotgun (WGS) entry which is preliminary data.</text>
</comment>
<dbReference type="PANTHER" id="PTHR44051">
    <property type="entry name" value="GLUTATHIONE S-TRANSFERASE-RELATED"/>
    <property type="match status" value="1"/>
</dbReference>
<dbReference type="InterPro" id="IPR004046">
    <property type="entry name" value="GST_C"/>
</dbReference>
<feature type="domain" description="GST N-terminal" evidence="1">
    <location>
        <begin position="1"/>
        <end position="84"/>
    </location>
</feature>
<keyword evidence="3" id="KW-0808">Transferase</keyword>
<dbReference type="InterPro" id="IPR036282">
    <property type="entry name" value="Glutathione-S-Trfase_C_sf"/>
</dbReference>
<dbReference type="InterPro" id="IPR004045">
    <property type="entry name" value="Glutathione_S-Trfase_N"/>
</dbReference>
<dbReference type="InterPro" id="IPR010987">
    <property type="entry name" value="Glutathione-S-Trfase_C-like"/>
</dbReference>
<dbReference type="Gene3D" id="3.40.30.10">
    <property type="entry name" value="Glutaredoxin"/>
    <property type="match status" value="1"/>
</dbReference>
<dbReference type="PROSITE" id="PS50405">
    <property type="entry name" value="GST_CTER"/>
    <property type="match status" value="1"/>
</dbReference>
<dbReference type="SUPFAM" id="SSF47616">
    <property type="entry name" value="GST C-terminal domain-like"/>
    <property type="match status" value="1"/>
</dbReference>
<sequence>MRTLFHMPLDPASRAIRFAMAEKGLPAQLVEKRPWADEDGTLAAANPAGAVPVLIDEPPTGGEIAVSPASAIIEYLEEAYESGPLLPATSAGRAEARRLSAWFLDKFEAEVSVFTLRERVDKRLMRRGQPDYELLKAGADALAWHLDYAAWLLDQRHWLAGEKMTIADIAAAAQLSALDYIDFVPWEKFPPVKDWYARLKSRPAMRPILRDRIDGLPPPAHYDNPDF</sequence>
<dbReference type="EMBL" id="PJCH01000009">
    <property type="protein sequence ID" value="PQA87306.1"/>
    <property type="molecule type" value="Genomic_DNA"/>
</dbReference>
<evidence type="ECO:0000259" key="2">
    <source>
        <dbReference type="PROSITE" id="PS50405"/>
    </source>
</evidence>
<dbReference type="OrthoDB" id="9794721at2"/>
<protein>
    <submittedName>
        <fullName evidence="3">Glutathione S-transferase</fullName>
    </submittedName>
</protein>
<organism evidence="3 4">
    <name type="scientific">Hyphococcus luteus</name>
    <dbReference type="NCBI Taxonomy" id="2058213"/>
    <lineage>
        <taxon>Bacteria</taxon>
        <taxon>Pseudomonadati</taxon>
        <taxon>Pseudomonadota</taxon>
        <taxon>Alphaproteobacteria</taxon>
        <taxon>Parvularculales</taxon>
        <taxon>Parvularculaceae</taxon>
        <taxon>Hyphococcus</taxon>
    </lineage>
</organism>
<dbReference type="RefSeq" id="WP_104830493.1">
    <property type="nucleotide sequence ID" value="NZ_PJCH01000009.1"/>
</dbReference>
<evidence type="ECO:0000259" key="1">
    <source>
        <dbReference type="PROSITE" id="PS50404"/>
    </source>
</evidence>
<evidence type="ECO:0000313" key="4">
    <source>
        <dbReference type="Proteomes" id="UP000239504"/>
    </source>
</evidence>